<reference evidence="6 7" key="1">
    <citation type="submission" date="2020-04" db="EMBL/GenBank/DDBJ databases">
        <title>Perkinsus olseni comparative genomics.</title>
        <authorList>
            <person name="Bogema D.R."/>
        </authorList>
    </citation>
    <scope>NUCLEOTIDE SEQUENCE [LARGE SCALE GENOMIC DNA]</scope>
    <source>
        <strain evidence="6">ATCC PRA-205</strain>
    </source>
</reference>
<feature type="region of interest" description="Disordered" evidence="4">
    <location>
        <begin position="207"/>
        <end position="239"/>
    </location>
</feature>
<feature type="transmembrane region" description="Helical" evidence="5">
    <location>
        <begin position="6"/>
        <end position="24"/>
    </location>
</feature>
<dbReference type="SUPFAM" id="SSF56399">
    <property type="entry name" value="ADP-ribosylation"/>
    <property type="match status" value="1"/>
</dbReference>
<evidence type="ECO:0000256" key="2">
    <source>
        <dbReference type="ARBA" id="ARBA00012007"/>
    </source>
</evidence>
<dbReference type="Pfam" id="PF01885">
    <property type="entry name" value="PTS_2-RNA"/>
    <property type="match status" value="1"/>
</dbReference>
<organism evidence="6 7">
    <name type="scientific">Perkinsus olseni</name>
    <name type="common">Perkinsus atlanticus</name>
    <dbReference type="NCBI Taxonomy" id="32597"/>
    <lineage>
        <taxon>Eukaryota</taxon>
        <taxon>Sar</taxon>
        <taxon>Alveolata</taxon>
        <taxon>Perkinsozoa</taxon>
        <taxon>Perkinsea</taxon>
        <taxon>Perkinsida</taxon>
        <taxon>Perkinsidae</taxon>
        <taxon>Perkinsus</taxon>
    </lineage>
</organism>
<gene>
    <name evidence="6" type="ORF">FOZ62_005841</name>
</gene>
<comment type="caution">
    <text evidence="6">The sequence shown here is derived from an EMBL/GenBank/DDBJ whole genome shotgun (WGS) entry which is preliminary data.</text>
</comment>
<keyword evidence="5" id="KW-0812">Transmembrane</keyword>
<proteinExistence type="predicted"/>
<dbReference type="PANTHER" id="PTHR12684">
    <property type="entry name" value="PUTATIVE PHOSPHOTRANSFERASE"/>
    <property type="match status" value="1"/>
</dbReference>
<evidence type="ECO:0000256" key="4">
    <source>
        <dbReference type="SAM" id="MobiDB-lite"/>
    </source>
</evidence>
<dbReference type="InterPro" id="IPR042080">
    <property type="entry name" value="RNA_2'-PTrans_N"/>
</dbReference>
<dbReference type="InterPro" id="IPR002745">
    <property type="entry name" value="Ptrans_KptA/Tpt1"/>
</dbReference>
<evidence type="ECO:0000256" key="3">
    <source>
        <dbReference type="ARBA" id="ARBA00047949"/>
    </source>
</evidence>
<dbReference type="GO" id="GO:0006388">
    <property type="term" value="P:tRNA splicing, via endonucleolytic cleavage and ligation"/>
    <property type="evidence" value="ECO:0007669"/>
    <property type="project" value="TreeGrafter"/>
</dbReference>
<evidence type="ECO:0000256" key="5">
    <source>
        <dbReference type="SAM" id="Phobius"/>
    </source>
</evidence>
<feature type="transmembrane region" description="Helical" evidence="5">
    <location>
        <begin position="134"/>
        <end position="160"/>
    </location>
</feature>
<comment type="catalytic activity">
    <reaction evidence="3">
        <text>2'-phospho-[ligated tRNA] + NAD(+) = mature tRNA + ADP-alpha-D-ribose 1'',2''-cyclic phosphate + nicotinamide</text>
        <dbReference type="Rhea" id="RHEA:23324"/>
        <dbReference type="Rhea" id="RHEA-COMP:11106"/>
        <dbReference type="Rhea" id="RHEA-COMP:11107"/>
        <dbReference type="ChEBI" id="CHEBI:17154"/>
        <dbReference type="ChEBI" id="CHEBI:57540"/>
        <dbReference type="ChEBI" id="CHEBI:76596"/>
        <dbReference type="ChEBI" id="CHEBI:82883"/>
        <dbReference type="ChEBI" id="CHEBI:85027"/>
        <dbReference type="EC" id="2.7.1.160"/>
    </reaction>
</comment>
<dbReference type="Proteomes" id="UP000574390">
    <property type="component" value="Unassembled WGS sequence"/>
</dbReference>
<comment type="function">
    <text evidence="1">Catalyzes the last step of tRNA splicing, the transfer of the splice junction 2'-phosphate from ligated tRNA to NAD to produce ADP-ribose 1''-2'' cyclic phosphate.</text>
</comment>
<keyword evidence="5" id="KW-1133">Transmembrane helix</keyword>
<dbReference type="AlphaFoldDB" id="A0A7J6T6I4"/>
<name>A0A7J6T6I4_PEROL</name>
<feature type="transmembrane region" description="Helical" evidence="5">
    <location>
        <begin position="104"/>
        <end position="122"/>
    </location>
</feature>
<feature type="transmembrane region" description="Helical" evidence="5">
    <location>
        <begin position="166"/>
        <end position="186"/>
    </location>
</feature>
<evidence type="ECO:0000256" key="1">
    <source>
        <dbReference type="ARBA" id="ARBA00003343"/>
    </source>
</evidence>
<dbReference type="EC" id="2.7.1.160" evidence="2"/>
<evidence type="ECO:0000313" key="7">
    <source>
        <dbReference type="Proteomes" id="UP000574390"/>
    </source>
</evidence>
<keyword evidence="5" id="KW-0472">Membrane</keyword>
<accession>A0A7J6T6I4</accession>
<protein>
    <recommendedName>
        <fullName evidence="2">2'-phosphotransferase</fullName>
        <ecNumber evidence="2">2.7.1.160</ecNumber>
    </recommendedName>
</protein>
<dbReference type="EMBL" id="JABANM010009626">
    <property type="protein sequence ID" value="KAF4740591.1"/>
    <property type="molecule type" value="Genomic_DNA"/>
</dbReference>
<dbReference type="GO" id="GO:0000215">
    <property type="term" value="F:tRNA 2'-phosphotransferase activity"/>
    <property type="evidence" value="ECO:0007669"/>
    <property type="project" value="UniProtKB-EC"/>
</dbReference>
<dbReference type="PANTHER" id="PTHR12684:SF2">
    <property type="entry name" value="TRNA 2'-PHOSPHOTRANSFERASE 1"/>
    <property type="match status" value="1"/>
</dbReference>
<feature type="non-terminal residue" evidence="6">
    <location>
        <position position="323"/>
    </location>
</feature>
<dbReference type="Gene3D" id="1.10.10.970">
    <property type="entry name" value="RNA 2'-phosphotransferase, Tpt1/KptA family, N-terminal domain"/>
    <property type="match status" value="1"/>
</dbReference>
<sequence>MLHLLVYISLAAIQVAVLLWCFTGPRSRCTDRRRQTLMAGCGLLWCLLTEIVEVMGHREEATGNRWCDLPISMLSCSPLLDSKINHLYRYWGIVADWSFFNRSIATSMGALFGFMLIVEPYIRERAGPVGPPVWLYPISKIACIMALASVSYLFVAAWFQLELIPLLPYGAILACAAGLLQSVSNIERDNTALYKYMIAQRRQQMRAAGVTTTERKPAMSSTRTPDHRRRQQRREMSSSEAISRLLSKVLRHKAVDMGISIDKAGYVRVQDLLAHPRFKSLRATQDDIKECVATNAKQRYMAPMAPSPKTPRIISFALTTAPN</sequence>
<evidence type="ECO:0000313" key="6">
    <source>
        <dbReference type="EMBL" id="KAF4740591.1"/>
    </source>
</evidence>